<name>A0A9P4PY36_9PEZI</name>
<organism evidence="1 2">
    <name type="scientific">Polychaeton citri CBS 116435</name>
    <dbReference type="NCBI Taxonomy" id="1314669"/>
    <lineage>
        <taxon>Eukaryota</taxon>
        <taxon>Fungi</taxon>
        <taxon>Dikarya</taxon>
        <taxon>Ascomycota</taxon>
        <taxon>Pezizomycotina</taxon>
        <taxon>Dothideomycetes</taxon>
        <taxon>Dothideomycetidae</taxon>
        <taxon>Capnodiales</taxon>
        <taxon>Capnodiaceae</taxon>
        <taxon>Polychaeton</taxon>
    </lineage>
</organism>
<accession>A0A9P4PY36</accession>
<evidence type="ECO:0000313" key="1">
    <source>
        <dbReference type="EMBL" id="KAF2717077.1"/>
    </source>
</evidence>
<dbReference type="AlphaFoldDB" id="A0A9P4PY36"/>
<dbReference type="Proteomes" id="UP000799441">
    <property type="component" value="Unassembled WGS sequence"/>
</dbReference>
<dbReference type="EMBL" id="MU003853">
    <property type="protein sequence ID" value="KAF2717077.1"/>
    <property type="molecule type" value="Genomic_DNA"/>
</dbReference>
<sequence length="72" mass="8017">MVAAVVHVEDTASQVQVRQCHLLLAIDLPMLWSTYLPIVWYADVAADYLLRSIPPSSHFLSPSLSLRPILTS</sequence>
<proteinExistence type="predicted"/>
<protein>
    <submittedName>
        <fullName evidence="1">Uncharacterized protein</fullName>
    </submittedName>
</protein>
<comment type="caution">
    <text evidence="1">The sequence shown here is derived from an EMBL/GenBank/DDBJ whole genome shotgun (WGS) entry which is preliminary data.</text>
</comment>
<reference evidence="1" key="1">
    <citation type="journal article" date="2020" name="Stud. Mycol.">
        <title>101 Dothideomycetes genomes: a test case for predicting lifestyles and emergence of pathogens.</title>
        <authorList>
            <person name="Haridas S."/>
            <person name="Albert R."/>
            <person name="Binder M."/>
            <person name="Bloem J."/>
            <person name="Labutti K."/>
            <person name="Salamov A."/>
            <person name="Andreopoulos B."/>
            <person name="Baker S."/>
            <person name="Barry K."/>
            <person name="Bills G."/>
            <person name="Bluhm B."/>
            <person name="Cannon C."/>
            <person name="Castanera R."/>
            <person name="Culley D."/>
            <person name="Daum C."/>
            <person name="Ezra D."/>
            <person name="Gonzalez J."/>
            <person name="Henrissat B."/>
            <person name="Kuo A."/>
            <person name="Liang C."/>
            <person name="Lipzen A."/>
            <person name="Lutzoni F."/>
            <person name="Magnuson J."/>
            <person name="Mondo S."/>
            <person name="Nolan M."/>
            <person name="Ohm R."/>
            <person name="Pangilinan J."/>
            <person name="Park H.-J."/>
            <person name="Ramirez L."/>
            <person name="Alfaro M."/>
            <person name="Sun H."/>
            <person name="Tritt A."/>
            <person name="Yoshinaga Y."/>
            <person name="Zwiers L.-H."/>
            <person name="Turgeon B."/>
            <person name="Goodwin S."/>
            <person name="Spatafora J."/>
            <person name="Crous P."/>
            <person name="Grigoriev I."/>
        </authorList>
    </citation>
    <scope>NUCLEOTIDE SEQUENCE</scope>
    <source>
        <strain evidence="1">CBS 116435</strain>
    </source>
</reference>
<evidence type="ECO:0000313" key="2">
    <source>
        <dbReference type="Proteomes" id="UP000799441"/>
    </source>
</evidence>
<keyword evidence="2" id="KW-1185">Reference proteome</keyword>
<gene>
    <name evidence="1" type="ORF">K431DRAFT_163120</name>
</gene>